<dbReference type="AlphaFoldDB" id="A0A1F6DG86"/>
<comment type="caution">
    <text evidence="1">The sequence shown here is derived from an EMBL/GenBank/DDBJ whole genome shotgun (WGS) entry which is preliminary data.</text>
</comment>
<proteinExistence type="predicted"/>
<organism evidence="1 2">
    <name type="scientific">Candidatus Kaiserbacteria bacterium RIFCSPHIGHO2_01_FULL_56_24</name>
    <dbReference type="NCBI Taxonomy" id="1798487"/>
    <lineage>
        <taxon>Bacteria</taxon>
        <taxon>Candidatus Kaiseribacteriota</taxon>
    </lineage>
</organism>
<reference evidence="1 2" key="1">
    <citation type="journal article" date="2016" name="Nat. Commun.">
        <title>Thousands of microbial genomes shed light on interconnected biogeochemical processes in an aquifer system.</title>
        <authorList>
            <person name="Anantharaman K."/>
            <person name="Brown C.T."/>
            <person name="Hug L.A."/>
            <person name="Sharon I."/>
            <person name="Castelle C.J."/>
            <person name="Probst A.J."/>
            <person name="Thomas B.C."/>
            <person name="Singh A."/>
            <person name="Wilkins M.J."/>
            <person name="Karaoz U."/>
            <person name="Brodie E.L."/>
            <person name="Williams K.H."/>
            <person name="Hubbard S.S."/>
            <person name="Banfield J.F."/>
        </authorList>
    </citation>
    <scope>NUCLEOTIDE SEQUENCE [LARGE SCALE GENOMIC DNA]</scope>
</reference>
<accession>A0A1F6DG86</accession>
<protein>
    <submittedName>
        <fullName evidence="1">Uncharacterized protein</fullName>
    </submittedName>
</protein>
<evidence type="ECO:0000313" key="2">
    <source>
        <dbReference type="Proteomes" id="UP000176377"/>
    </source>
</evidence>
<gene>
    <name evidence="1" type="ORF">A2765_01225</name>
</gene>
<name>A0A1F6DG86_9BACT</name>
<dbReference type="Proteomes" id="UP000176377">
    <property type="component" value="Unassembled WGS sequence"/>
</dbReference>
<dbReference type="EMBL" id="MFLA01000009">
    <property type="protein sequence ID" value="OGG60438.1"/>
    <property type="molecule type" value="Genomic_DNA"/>
</dbReference>
<sequence>MHTRITRFYVDHIQKYRIHISISTENCCAISSTRCISFGIAFFAKSWLHNTIAAEFELTQRTAAIIIQCISIIALLIVHRFQCTVATDVFTDALLTAAIARCSITIITMFPSIQEIVTTQIDETVCATIARNIIPIIAFLSALHLEITAVGLRWIIGGRNREET</sequence>
<evidence type="ECO:0000313" key="1">
    <source>
        <dbReference type="EMBL" id="OGG60438.1"/>
    </source>
</evidence>